<dbReference type="InterPro" id="IPR005814">
    <property type="entry name" value="Aminotrans_3"/>
</dbReference>
<protein>
    <submittedName>
        <fullName evidence="7">Aspartate aminotransferase family protein</fullName>
    </submittedName>
</protein>
<dbReference type="Gene3D" id="3.40.640.10">
    <property type="entry name" value="Type I PLP-dependent aspartate aminotransferase-like (Major domain)"/>
    <property type="match status" value="1"/>
</dbReference>
<evidence type="ECO:0000313" key="7">
    <source>
        <dbReference type="EMBL" id="MBV0902803.1"/>
    </source>
</evidence>
<dbReference type="InterPro" id="IPR049704">
    <property type="entry name" value="Aminotrans_3_PPA_site"/>
</dbReference>
<accession>A0AA41G1Y6</accession>
<dbReference type="FunFam" id="3.40.640.10:FF:000014">
    <property type="entry name" value="Adenosylmethionine-8-amino-7-oxononanoate aminotransferase, probable"/>
    <property type="match status" value="1"/>
</dbReference>
<dbReference type="EMBL" id="JAHQXE010000004">
    <property type="protein sequence ID" value="MBV0902803.1"/>
    <property type="molecule type" value="Genomic_DNA"/>
</dbReference>
<reference evidence="7" key="1">
    <citation type="submission" date="2021-06" db="EMBL/GenBank/DDBJ databases">
        <title>New haloarchaea isolates fom saline soil.</title>
        <authorList>
            <person name="Duran-Viseras A."/>
            <person name="Sanchez-Porro C.S."/>
            <person name="Ventosa A."/>
        </authorList>
    </citation>
    <scope>NUCLEOTIDE SEQUENCE</scope>
    <source>
        <strain evidence="7">JCM 18369</strain>
    </source>
</reference>
<sequence length="466" mass="51330">MSNEQMTDDTTSERTTTPGTDLGGMFPRAFQKEYVTITRGEGHHVWDADGNRYVDAIAGNQNVNIGHGREAVAEAAREQIERLEYTSSMLFANEPAMEYTERIAEFTPDGFEHTWLVSSGSEANESAVKMARQYHYERGDEGKYKVLSRRKSYHGNTGIAMALSGFPARKTKMEPLFDNWPKVPNGSPYRCGFCGGDGGEACGRRCADEIERIIQQEGPDTVAAFIAEPVTGAANAAATPHDGYFERIREICDEYDVLFIVDEVMAGFGRTGENFAIEHWDVTPDIITGAKGMSGGYSPIGGTMPHRRVAEVFEDVEDGFQHGHTYCFNPASAAIGSAVLEYMTEHDLVANARDVGSYMRERFEEFYEYEVVGDVRGKGLMLGVEFVGDRETKEPLAETGAEFQSLLFETGLDEGVLTYPGGGHVDGDRGDHALVTPPLTVDRGVADEIVDRLHATFERVEAELSD</sequence>
<dbReference type="Pfam" id="PF00202">
    <property type="entry name" value="Aminotran_3"/>
    <property type="match status" value="1"/>
</dbReference>
<gene>
    <name evidence="7" type="ORF">KTS37_13495</name>
</gene>
<organism evidence="7 8">
    <name type="scientific">Haloarcula salina</name>
    <dbReference type="NCBI Taxonomy" id="1429914"/>
    <lineage>
        <taxon>Archaea</taxon>
        <taxon>Methanobacteriati</taxon>
        <taxon>Methanobacteriota</taxon>
        <taxon>Stenosarchaea group</taxon>
        <taxon>Halobacteria</taxon>
        <taxon>Halobacteriales</taxon>
        <taxon>Haloarculaceae</taxon>
        <taxon>Haloarcula</taxon>
    </lineage>
</organism>
<name>A0AA41G1Y6_9EURY</name>
<evidence type="ECO:0000256" key="6">
    <source>
        <dbReference type="SAM" id="MobiDB-lite"/>
    </source>
</evidence>
<dbReference type="Proteomes" id="UP001166304">
    <property type="component" value="Unassembled WGS sequence"/>
</dbReference>
<dbReference type="PANTHER" id="PTHR43094:SF1">
    <property type="entry name" value="AMINOTRANSFERASE CLASS-III"/>
    <property type="match status" value="1"/>
</dbReference>
<dbReference type="GO" id="GO:0008483">
    <property type="term" value="F:transaminase activity"/>
    <property type="evidence" value="ECO:0007669"/>
    <property type="project" value="UniProtKB-KW"/>
</dbReference>
<dbReference type="RefSeq" id="WP_162414375.1">
    <property type="nucleotide sequence ID" value="NZ_JAHQXE010000004.1"/>
</dbReference>
<dbReference type="SUPFAM" id="SSF53383">
    <property type="entry name" value="PLP-dependent transferases"/>
    <property type="match status" value="1"/>
</dbReference>
<dbReference type="InterPro" id="IPR015422">
    <property type="entry name" value="PyrdxlP-dep_Trfase_small"/>
</dbReference>
<keyword evidence="2 7" id="KW-0032">Aminotransferase</keyword>
<evidence type="ECO:0000256" key="1">
    <source>
        <dbReference type="ARBA" id="ARBA00008954"/>
    </source>
</evidence>
<comment type="similarity">
    <text evidence="1 5">Belongs to the class-III pyridoxal-phosphate-dependent aminotransferase family.</text>
</comment>
<dbReference type="GO" id="GO:0030170">
    <property type="term" value="F:pyridoxal phosphate binding"/>
    <property type="evidence" value="ECO:0007669"/>
    <property type="project" value="InterPro"/>
</dbReference>
<keyword evidence="8" id="KW-1185">Reference proteome</keyword>
<dbReference type="PROSITE" id="PS00600">
    <property type="entry name" value="AA_TRANSFER_CLASS_3"/>
    <property type="match status" value="1"/>
</dbReference>
<evidence type="ECO:0000256" key="2">
    <source>
        <dbReference type="ARBA" id="ARBA00022576"/>
    </source>
</evidence>
<dbReference type="PANTHER" id="PTHR43094">
    <property type="entry name" value="AMINOTRANSFERASE"/>
    <property type="match status" value="1"/>
</dbReference>
<evidence type="ECO:0000313" key="8">
    <source>
        <dbReference type="Proteomes" id="UP001166304"/>
    </source>
</evidence>
<keyword evidence="4 5" id="KW-0663">Pyridoxal phosphate</keyword>
<dbReference type="InterPro" id="IPR015421">
    <property type="entry name" value="PyrdxlP-dep_Trfase_major"/>
</dbReference>
<dbReference type="CDD" id="cd00610">
    <property type="entry name" value="OAT_like"/>
    <property type="match status" value="1"/>
</dbReference>
<dbReference type="AlphaFoldDB" id="A0AA41G1Y6"/>
<evidence type="ECO:0000256" key="3">
    <source>
        <dbReference type="ARBA" id="ARBA00022679"/>
    </source>
</evidence>
<keyword evidence="3" id="KW-0808">Transferase</keyword>
<evidence type="ECO:0000256" key="5">
    <source>
        <dbReference type="RuleBase" id="RU003560"/>
    </source>
</evidence>
<comment type="caution">
    <text evidence="7">The sequence shown here is derived from an EMBL/GenBank/DDBJ whole genome shotgun (WGS) entry which is preliminary data.</text>
</comment>
<evidence type="ECO:0000256" key="4">
    <source>
        <dbReference type="ARBA" id="ARBA00022898"/>
    </source>
</evidence>
<feature type="region of interest" description="Disordered" evidence="6">
    <location>
        <begin position="1"/>
        <end position="25"/>
    </location>
</feature>
<dbReference type="Gene3D" id="3.90.1150.10">
    <property type="entry name" value="Aspartate Aminotransferase, domain 1"/>
    <property type="match status" value="1"/>
</dbReference>
<dbReference type="InterPro" id="IPR015424">
    <property type="entry name" value="PyrdxlP-dep_Trfase"/>
</dbReference>
<proteinExistence type="inferred from homology"/>